<dbReference type="EMBL" id="JAUTXT010000003">
    <property type="protein sequence ID" value="KAK3678892.1"/>
    <property type="molecule type" value="Genomic_DNA"/>
</dbReference>
<evidence type="ECO:0000259" key="1">
    <source>
        <dbReference type="Pfam" id="PF01323"/>
    </source>
</evidence>
<organism evidence="2 3">
    <name type="scientific">Recurvomyces mirabilis</name>
    <dbReference type="NCBI Taxonomy" id="574656"/>
    <lineage>
        <taxon>Eukaryota</taxon>
        <taxon>Fungi</taxon>
        <taxon>Dikarya</taxon>
        <taxon>Ascomycota</taxon>
        <taxon>Pezizomycotina</taxon>
        <taxon>Dothideomycetes</taxon>
        <taxon>Dothideomycetidae</taxon>
        <taxon>Mycosphaerellales</taxon>
        <taxon>Teratosphaeriaceae</taxon>
        <taxon>Recurvomyces</taxon>
    </lineage>
</organism>
<gene>
    <name evidence="2" type="ORF">LTR78_001345</name>
</gene>
<evidence type="ECO:0000313" key="2">
    <source>
        <dbReference type="EMBL" id="KAK3678892.1"/>
    </source>
</evidence>
<evidence type="ECO:0000313" key="3">
    <source>
        <dbReference type="Proteomes" id="UP001274830"/>
    </source>
</evidence>
<dbReference type="PANTHER" id="PTHR13887:SF41">
    <property type="entry name" value="THIOREDOXIN SUPERFAMILY PROTEIN"/>
    <property type="match status" value="1"/>
</dbReference>
<dbReference type="Pfam" id="PF01323">
    <property type="entry name" value="DSBA"/>
    <property type="match status" value="1"/>
</dbReference>
<keyword evidence="3" id="KW-1185">Reference proteome</keyword>
<dbReference type="GO" id="GO:0016491">
    <property type="term" value="F:oxidoreductase activity"/>
    <property type="evidence" value="ECO:0007669"/>
    <property type="project" value="InterPro"/>
</dbReference>
<protein>
    <recommendedName>
        <fullName evidence="1">DSBA-like thioredoxin domain-containing protein</fullName>
    </recommendedName>
</protein>
<reference evidence="2" key="1">
    <citation type="submission" date="2023-07" db="EMBL/GenBank/DDBJ databases">
        <title>Black Yeasts Isolated from many extreme environments.</title>
        <authorList>
            <person name="Coleine C."/>
            <person name="Stajich J.E."/>
            <person name="Selbmann L."/>
        </authorList>
    </citation>
    <scope>NUCLEOTIDE SEQUENCE</scope>
    <source>
        <strain evidence="2">CCFEE 5485</strain>
    </source>
</reference>
<dbReference type="PANTHER" id="PTHR13887">
    <property type="entry name" value="GLUTATHIONE S-TRANSFERASE KAPPA"/>
    <property type="match status" value="1"/>
</dbReference>
<feature type="domain" description="DSBA-like thioredoxin" evidence="1">
    <location>
        <begin position="21"/>
        <end position="226"/>
    </location>
</feature>
<sequence>MRNMYRSQRSGSDLNSYAQKIKVYFDTICPWCYIGSRSLAQAIAIYQKTYPGARDDSLEYEFLPFYLNTDTGQHGLTMREAAARKNGAERVEGVLKRLHRTGRQVGIEFDFEGKTGATKMSHALTHGIGREKGWEVQKAVIEEVYRWHFEHGGDICDRAGLIGVARNVGISEGEGEKWIDDEDVGRRVDQLAAQVRDEGIDSVPTMFIGEVRVDGAEDVEGMFQALVAAREAAAITT</sequence>
<dbReference type="InterPro" id="IPR036249">
    <property type="entry name" value="Thioredoxin-like_sf"/>
</dbReference>
<comment type="caution">
    <text evidence="2">The sequence shown here is derived from an EMBL/GenBank/DDBJ whole genome shotgun (WGS) entry which is preliminary data.</text>
</comment>
<dbReference type="Gene3D" id="3.40.30.10">
    <property type="entry name" value="Glutaredoxin"/>
    <property type="match status" value="1"/>
</dbReference>
<proteinExistence type="predicted"/>
<dbReference type="AlphaFoldDB" id="A0AAE0WV93"/>
<dbReference type="Proteomes" id="UP001274830">
    <property type="component" value="Unassembled WGS sequence"/>
</dbReference>
<dbReference type="CDD" id="cd03024">
    <property type="entry name" value="DsbA_FrnE"/>
    <property type="match status" value="1"/>
</dbReference>
<dbReference type="SUPFAM" id="SSF52833">
    <property type="entry name" value="Thioredoxin-like"/>
    <property type="match status" value="1"/>
</dbReference>
<dbReference type="InterPro" id="IPR001853">
    <property type="entry name" value="DSBA-like_thioredoxin_dom"/>
</dbReference>
<accession>A0AAE0WV93</accession>
<name>A0AAE0WV93_9PEZI</name>